<keyword evidence="2" id="KW-1185">Reference proteome</keyword>
<proteinExistence type="predicted"/>
<reference evidence="2" key="1">
    <citation type="submission" date="2016-10" db="EMBL/GenBank/DDBJ databases">
        <authorList>
            <person name="Varghese N."/>
            <person name="Submissions S."/>
        </authorList>
    </citation>
    <scope>NUCLEOTIDE SEQUENCE [LARGE SCALE GENOMIC DNA]</scope>
    <source>
        <strain evidence="2">Nm71</strain>
    </source>
</reference>
<dbReference type="EMBL" id="FOIA01000045">
    <property type="protein sequence ID" value="SET61898.1"/>
    <property type="molecule type" value="Genomic_DNA"/>
</dbReference>
<accession>A0A1I0FW58</accession>
<gene>
    <name evidence="1" type="ORF">SAMN05216326_14512</name>
</gene>
<evidence type="ECO:0000313" key="2">
    <source>
        <dbReference type="Proteomes" id="UP000199345"/>
    </source>
</evidence>
<dbReference type="Proteomes" id="UP000199345">
    <property type="component" value="Unassembled WGS sequence"/>
</dbReference>
<evidence type="ECO:0000313" key="1">
    <source>
        <dbReference type="EMBL" id="SET61898.1"/>
    </source>
</evidence>
<protein>
    <submittedName>
        <fullName evidence="1">Uncharacterized protein</fullName>
    </submittedName>
</protein>
<organism evidence="1 2">
    <name type="scientific">Nitrosomonas marina</name>
    <dbReference type="NCBI Taxonomy" id="917"/>
    <lineage>
        <taxon>Bacteria</taxon>
        <taxon>Pseudomonadati</taxon>
        <taxon>Pseudomonadota</taxon>
        <taxon>Betaproteobacteria</taxon>
        <taxon>Nitrosomonadales</taxon>
        <taxon>Nitrosomonadaceae</taxon>
        <taxon>Nitrosomonas</taxon>
    </lineage>
</organism>
<name>A0A1I0FW58_9PROT</name>
<dbReference type="RefSeq" id="WP_090661659.1">
    <property type="nucleotide sequence ID" value="NZ_FOIA01000045.1"/>
</dbReference>
<sequence>MKNMNEKFFSKAMKLFYLKGIPDPESSVGYLDARFHKENAQTLLKSKKLVEIHIHFPSEFISNEVLAELCRCFNFSLTLFRHKNATKINGVILEELISSHFTWSTEESIVSCIESISRIFDKLGLHFQRIRAEIPLKKCFLPEPGDLIETHIQISRDSWDNISNFFSKKDLEVYLLSSSINCPVKVKSKTLYYITSNSKYNHTEIFNRLKNKCNPISIQRELVLYDSFSL</sequence>
<dbReference type="AlphaFoldDB" id="A0A1I0FW58"/>